<comment type="similarity">
    <text evidence="1">Belongs to the leucine-binding protein family.</text>
</comment>
<dbReference type="PANTHER" id="PTHR30483">
    <property type="entry name" value="LEUCINE-SPECIFIC-BINDING PROTEIN"/>
    <property type="match status" value="1"/>
</dbReference>
<dbReference type="STRING" id="1384459.GL4_1365"/>
<dbReference type="HOGENOM" id="CLU_052000_0_0_5"/>
<accession>A0A0A8K1I7</accession>
<dbReference type="Gene3D" id="3.40.50.2300">
    <property type="match status" value="2"/>
</dbReference>
<evidence type="ECO:0000256" key="2">
    <source>
        <dbReference type="ARBA" id="ARBA00022729"/>
    </source>
</evidence>
<keyword evidence="7" id="KW-1185">Reference proteome</keyword>
<dbReference type="AlphaFoldDB" id="A0A0A8K1I7"/>
<gene>
    <name evidence="6" type="ORF">GL4_1365</name>
</gene>
<dbReference type="SUPFAM" id="SSF53822">
    <property type="entry name" value="Periplasmic binding protein-like I"/>
    <property type="match status" value="1"/>
</dbReference>
<dbReference type="EMBL" id="AP014648">
    <property type="protein sequence ID" value="BAQ16823.1"/>
    <property type="molecule type" value="Genomic_DNA"/>
</dbReference>
<organism evidence="6 7">
    <name type="scientific">Methyloceanibacter caenitepidi</name>
    <dbReference type="NCBI Taxonomy" id="1384459"/>
    <lineage>
        <taxon>Bacteria</taxon>
        <taxon>Pseudomonadati</taxon>
        <taxon>Pseudomonadota</taxon>
        <taxon>Alphaproteobacteria</taxon>
        <taxon>Hyphomicrobiales</taxon>
        <taxon>Hyphomicrobiaceae</taxon>
        <taxon>Methyloceanibacter</taxon>
    </lineage>
</organism>
<keyword evidence="2" id="KW-0732">Signal</keyword>
<sequence>MVPLRSILPRMPSARSGGLAIAAFLLLAPAVGPLPARAQDAEGKAAAETQAKTGDAQPKSGDAAAASKAVEPAASKPKAAKADASKKTMHVVYLGKEYEEPLPLSYAEKVITDKGIQGARLMLKEANQAGNFVGYSFELEEAIVPEDGDVVARAKKALAAGHRFFVADLEPDDLLAVADLPEAKDALIMNIRSSATKLRQEECRQNVFHIIPDYAMRADALAQYLIWKKWPKWYVIRRDTPEDQDYLAQVQRAAKRFGGKVVEDHLYDLPPGARNLDSGHQQIQQQMALETQRAPDHDVVWSINSDDDFGDYLMYRTTMPRPVVGTQGLQATAWDKSYTESGGMRFQRAIPRLANRPPVERDYTAWLGLRALSDAAQKSGTVDPKGVKDYLLSDDFRLEAFKGQALSFRTWDHQMRQPIILGGGTRVPVSTSPQEGFLHPKYVTDTLGFDEPETKCKF</sequence>
<dbReference type="OrthoDB" id="5341635at2"/>
<dbReference type="CDD" id="cd06268">
    <property type="entry name" value="PBP1_ABC_transporter_LIVBP-like"/>
    <property type="match status" value="1"/>
</dbReference>
<evidence type="ECO:0000256" key="1">
    <source>
        <dbReference type="ARBA" id="ARBA00010062"/>
    </source>
</evidence>
<reference evidence="6 7" key="1">
    <citation type="submission" date="2014-09" db="EMBL/GenBank/DDBJ databases">
        <title>Genome sequencing of Methyloceanibacter caenitepidi Gela4.</title>
        <authorList>
            <person name="Takeuchi M."/>
            <person name="Susumu S."/>
            <person name="Kamagata Y."/>
            <person name="Oshima K."/>
            <person name="Hattori M."/>
            <person name="Iwasaki W."/>
        </authorList>
    </citation>
    <scope>NUCLEOTIDE SEQUENCE [LARGE SCALE GENOMIC DNA]</scope>
    <source>
        <strain evidence="6 7">Gela4</strain>
    </source>
</reference>
<protein>
    <recommendedName>
        <fullName evidence="5">Leucine-binding protein domain-containing protein</fullName>
    </recommendedName>
</protein>
<name>A0A0A8K1I7_9HYPH</name>
<dbReference type="PANTHER" id="PTHR30483:SF6">
    <property type="entry name" value="PERIPLASMIC BINDING PROTEIN OF ABC TRANSPORTER FOR NATURAL AMINO ACIDS"/>
    <property type="match status" value="1"/>
</dbReference>
<evidence type="ECO:0000259" key="5">
    <source>
        <dbReference type="Pfam" id="PF13458"/>
    </source>
</evidence>
<dbReference type="Pfam" id="PF13458">
    <property type="entry name" value="Peripla_BP_6"/>
    <property type="match status" value="1"/>
</dbReference>
<evidence type="ECO:0000256" key="3">
    <source>
        <dbReference type="ARBA" id="ARBA00022970"/>
    </source>
</evidence>
<feature type="region of interest" description="Disordered" evidence="4">
    <location>
        <begin position="39"/>
        <end position="82"/>
    </location>
</feature>
<feature type="domain" description="Leucine-binding protein" evidence="5">
    <location>
        <begin position="116"/>
        <end position="286"/>
    </location>
</feature>
<keyword evidence="3" id="KW-0029">Amino-acid transport</keyword>
<feature type="compositionally biased region" description="Low complexity" evidence="4">
    <location>
        <begin position="62"/>
        <end position="77"/>
    </location>
</feature>
<dbReference type="InterPro" id="IPR028081">
    <property type="entry name" value="Leu-bd"/>
</dbReference>
<dbReference type="GO" id="GO:0006865">
    <property type="term" value="P:amino acid transport"/>
    <property type="evidence" value="ECO:0007669"/>
    <property type="project" value="UniProtKB-KW"/>
</dbReference>
<evidence type="ECO:0000256" key="4">
    <source>
        <dbReference type="SAM" id="MobiDB-lite"/>
    </source>
</evidence>
<dbReference type="Proteomes" id="UP000031643">
    <property type="component" value="Chromosome"/>
</dbReference>
<dbReference type="InterPro" id="IPR051010">
    <property type="entry name" value="BCAA_transport"/>
</dbReference>
<evidence type="ECO:0000313" key="6">
    <source>
        <dbReference type="EMBL" id="BAQ16823.1"/>
    </source>
</evidence>
<dbReference type="InterPro" id="IPR028082">
    <property type="entry name" value="Peripla_BP_I"/>
</dbReference>
<evidence type="ECO:0000313" key="7">
    <source>
        <dbReference type="Proteomes" id="UP000031643"/>
    </source>
</evidence>
<proteinExistence type="inferred from homology"/>
<dbReference type="KEGG" id="mcg:GL4_1365"/>
<keyword evidence="3" id="KW-0813">Transport</keyword>